<organism evidence="2 3">
    <name type="scientific">Popillia japonica</name>
    <name type="common">Japanese beetle</name>
    <dbReference type="NCBI Taxonomy" id="7064"/>
    <lineage>
        <taxon>Eukaryota</taxon>
        <taxon>Metazoa</taxon>
        <taxon>Ecdysozoa</taxon>
        <taxon>Arthropoda</taxon>
        <taxon>Hexapoda</taxon>
        <taxon>Insecta</taxon>
        <taxon>Pterygota</taxon>
        <taxon>Neoptera</taxon>
        <taxon>Endopterygota</taxon>
        <taxon>Coleoptera</taxon>
        <taxon>Polyphaga</taxon>
        <taxon>Scarabaeiformia</taxon>
        <taxon>Scarabaeidae</taxon>
        <taxon>Rutelinae</taxon>
        <taxon>Popillia</taxon>
    </lineage>
</organism>
<dbReference type="EMBL" id="JASPKY010000160">
    <property type="protein sequence ID" value="KAK9729499.1"/>
    <property type="molecule type" value="Genomic_DNA"/>
</dbReference>
<sequence>MEEKKQYTALTIDRAAFLLLRVKKAFKKKKLQKKEREKNKKGIDKQVIEGKTRHDRIPNVNIRLSLKQERIGKYIERKKLRWFGHLVRKEENTILKKNTESSRIQRKKRGRPRKKWIQGIEEIGNVRGMTMTEMRKLARDRKAWKDWTSDPTL</sequence>
<evidence type="ECO:0000313" key="2">
    <source>
        <dbReference type="EMBL" id="KAK9729499.1"/>
    </source>
</evidence>
<gene>
    <name evidence="2" type="ORF">QE152_g15891</name>
</gene>
<proteinExistence type="predicted"/>
<comment type="caution">
    <text evidence="2">The sequence shown here is derived from an EMBL/GenBank/DDBJ whole genome shotgun (WGS) entry which is preliminary data.</text>
</comment>
<evidence type="ECO:0000313" key="3">
    <source>
        <dbReference type="Proteomes" id="UP001458880"/>
    </source>
</evidence>
<evidence type="ECO:0000256" key="1">
    <source>
        <dbReference type="SAM" id="MobiDB-lite"/>
    </source>
</evidence>
<dbReference type="Proteomes" id="UP001458880">
    <property type="component" value="Unassembled WGS sequence"/>
</dbReference>
<reference evidence="2 3" key="1">
    <citation type="journal article" date="2024" name="BMC Genomics">
        <title>De novo assembly and annotation of Popillia japonica's genome with initial clues to its potential as an invasive pest.</title>
        <authorList>
            <person name="Cucini C."/>
            <person name="Boschi S."/>
            <person name="Funari R."/>
            <person name="Cardaioli E."/>
            <person name="Iannotti N."/>
            <person name="Marturano G."/>
            <person name="Paoli F."/>
            <person name="Bruttini M."/>
            <person name="Carapelli A."/>
            <person name="Frati F."/>
            <person name="Nardi F."/>
        </authorList>
    </citation>
    <scope>NUCLEOTIDE SEQUENCE [LARGE SCALE GENOMIC DNA]</scope>
    <source>
        <strain evidence="2">DMR45628</strain>
    </source>
</reference>
<accession>A0AAW1L761</accession>
<protein>
    <recommendedName>
        <fullName evidence="4">Endonuclease-reverse transcriptase</fullName>
    </recommendedName>
</protein>
<evidence type="ECO:0008006" key="4">
    <source>
        <dbReference type="Google" id="ProtNLM"/>
    </source>
</evidence>
<feature type="compositionally biased region" description="Basic and acidic residues" evidence="1">
    <location>
        <begin position="34"/>
        <end position="50"/>
    </location>
</feature>
<feature type="region of interest" description="Disordered" evidence="1">
    <location>
        <begin position="29"/>
        <end position="50"/>
    </location>
</feature>
<name>A0AAW1L761_POPJA</name>
<dbReference type="AlphaFoldDB" id="A0AAW1L761"/>
<keyword evidence="3" id="KW-1185">Reference proteome</keyword>